<feature type="region of interest" description="Disordered" evidence="1">
    <location>
        <begin position="177"/>
        <end position="200"/>
    </location>
</feature>
<protein>
    <submittedName>
        <fullName evidence="2">Uncharacterized protein</fullName>
    </submittedName>
</protein>
<accession>A0A0C3DFV3</accession>
<dbReference type="AlphaFoldDB" id="A0A0C3DFV3"/>
<reference evidence="3" key="2">
    <citation type="submission" date="2015-01" db="EMBL/GenBank/DDBJ databases">
        <title>Evolutionary Origins and Diversification of the Mycorrhizal Mutualists.</title>
        <authorList>
            <consortium name="DOE Joint Genome Institute"/>
            <consortium name="Mycorrhizal Genomics Consortium"/>
            <person name="Kohler A."/>
            <person name="Kuo A."/>
            <person name="Nagy L.G."/>
            <person name="Floudas D."/>
            <person name="Copeland A."/>
            <person name="Barry K.W."/>
            <person name="Cichocki N."/>
            <person name="Veneault-Fourrey C."/>
            <person name="LaButti K."/>
            <person name="Lindquist E.A."/>
            <person name="Lipzen A."/>
            <person name="Lundell T."/>
            <person name="Morin E."/>
            <person name="Murat C."/>
            <person name="Riley R."/>
            <person name="Ohm R."/>
            <person name="Sun H."/>
            <person name="Tunlid A."/>
            <person name="Henrissat B."/>
            <person name="Grigoriev I.V."/>
            <person name="Hibbett D.S."/>
            <person name="Martin F."/>
        </authorList>
    </citation>
    <scope>NUCLEOTIDE SEQUENCE [LARGE SCALE GENOMIC DNA]</scope>
    <source>
        <strain evidence="3">Foug A</strain>
    </source>
</reference>
<evidence type="ECO:0000256" key="1">
    <source>
        <dbReference type="SAM" id="MobiDB-lite"/>
    </source>
</evidence>
<evidence type="ECO:0000313" key="2">
    <source>
        <dbReference type="EMBL" id="KIM59585.1"/>
    </source>
</evidence>
<reference evidence="2 3" key="1">
    <citation type="submission" date="2014-04" db="EMBL/GenBank/DDBJ databases">
        <authorList>
            <consortium name="DOE Joint Genome Institute"/>
            <person name="Kuo A."/>
            <person name="Kohler A."/>
            <person name="Nagy L.G."/>
            <person name="Floudas D."/>
            <person name="Copeland A."/>
            <person name="Barry K.W."/>
            <person name="Cichocki N."/>
            <person name="Veneault-Fourrey C."/>
            <person name="LaButti K."/>
            <person name="Lindquist E.A."/>
            <person name="Lipzen A."/>
            <person name="Lundell T."/>
            <person name="Morin E."/>
            <person name="Murat C."/>
            <person name="Sun H."/>
            <person name="Tunlid A."/>
            <person name="Henrissat B."/>
            <person name="Grigoriev I.V."/>
            <person name="Hibbett D.S."/>
            <person name="Martin F."/>
            <person name="Nordberg H.P."/>
            <person name="Cantor M.N."/>
            <person name="Hua S.X."/>
        </authorList>
    </citation>
    <scope>NUCLEOTIDE SEQUENCE [LARGE SCALE GENOMIC DNA]</scope>
    <source>
        <strain evidence="2 3">Foug A</strain>
    </source>
</reference>
<evidence type="ECO:0000313" key="3">
    <source>
        <dbReference type="Proteomes" id="UP000053989"/>
    </source>
</evidence>
<organism evidence="2 3">
    <name type="scientific">Scleroderma citrinum Foug A</name>
    <dbReference type="NCBI Taxonomy" id="1036808"/>
    <lineage>
        <taxon>Eukaryota</taxon>
        <taxon>Fungi</taxon>
        <taxon>Dikarya</taxon>
        <taxon>Basidiomycota</taxon>
        <taxon>Agaricomycotina</taxon>
        <taxon>Agaricomycetes</taxon>
        <taxon>Agaricomycetidae</taxon>
        <taxon>Boletales</taxon>
        <taxon>Sclerodermatineae</taxon>
        <taxon>Sclerodermataceae</taxon>
        <taxon>Scleroderma</taxon>
    </lineage>
</organism>
<dbReference type="InParanoid" id="A0A0C3DFV3"/>
<gene>
    <name evidence="2" type="ORF">SCLCIDRAFT_987320</name>
</gene>
<keyword evidence="3" id="KW-1185">Reference proteome</keyword>
<dbReference type="Proteomes" id="UP000053989">
    <property type="component" value="Unassembled WGS sequence"/>
</dbReference>
<feature type="region of interest" description="Disordered" evidence="1">
    <location>
        <begin position="91"/>
        <end position="137"/>
    </location>
</feature>
<sequence length="300" mass="32525">MHYLQQAKQSLMDIVDLLESRDGGLIAPDQCTAFANDGERLVNDWRGLSKRANDSSSTNKPETQQYQIYLQRCKDLRCRIEDAINLNKAAETTRECDVNGPTIRPPNERLASQSAHGSDPKRSVSKSPKLLSHCGEGESSLAQALAEAQGASMNRIPLKKVRKSPGGSGVRWASVRVQTRPTQPVRPSSTCNTARPPSKSVRISCQPQLRSAHSALGNEHVQDAFKEAMKILKQRMKDKDLRVHKIDTINSHKNVVEGVTTSGTGTTINVGGSSNTGSVITNASVPMRAPHKATEAPGTG</sequence>
<proteinExistence type="predicted"/>
<dbReference type="HOGENOM" id="CLU_928008_0_0_1"/>
<name>A0A0C3DFV3_9AGAM</name>
<dbReference type="EMBL" id="KN822071">
    <property type="protein sequence ID" value="KIM59585.1"/>
    <property type="molecule type" value="Genomic_DNA"/>
</dbReference>